<gene>
    <name evidence="1" type="ORF">SAMN04487969_10558</name>
</gene>
<name>A0A1I2CGE8_9BACL</name>
<sequence length="90" mass="9644">MAGGHIFTENVISLTLAECDDIWESIRQADVALTVSLPRLNMSFIQAAQQLVGDGSLGELALVGAWPCRGRFRQPCLPVHAGACRGPHSD</sequence>
<dbReference type="Proteomes" id="UP000183410">
    <property type="component" value="Unassembled WGS sequence"/>
</dbReference>
<reference evidence="2" key="1">
    <citation type="submission" date="2016-10" db="EMBL/GenBank/DDBJ databases">
        <authorList>
            <person name="Varghese N."/>
            <person name="Submissions S."/>
        </authorList>
    </citation>
    <scope>NUCLEOTIDE SEQUENCE [LARGE SCALE GENOMIC DNA]</scope>
    <source>
        <strain evidence="2">CGMCC 1.10223</strain>
    </source>
</reference>
<proteinExistence type="predicted"/>
<organism evidence="1 2">
    <name type="scientific">Paenibacillus algorifonticola</name>
    <dbReference type="NCBI Taxonomy" id="684063"/>
    <lineage>
        <taxon>Bacteria</taxon>
        <taxon>Bacillati</taxon>
        <taxon>Bacillota</taxon>
        <taxon>Bacilli</taxon>
        <taxon>Bacillales</taxon>
        <taxon>Paenibacillaceae</taxon>
        <taxon>Paenibacillus</taxon>
    </lineage>
</organism>
<keyword evidence="2" id="KW-1185">Reference proteome</keyword>
<evidence type="ECO:0000313" key="1">
    <source>
        <dbReference type="EMBL" id="SFE67324.1"/>
    </source>
</evidence>
<evidence type="ECO:0000313" key="2">
    <source>
        <dbReference type="Proteomes" id="UP000183410"/>
    </source>
</evidence>
<dbReference type="AlphaFoldDB" id="A0A1I2CGE8"/>
<accession>A0A1I2CGE8</accession>
<dbReference type="EMBL" id="FONN01000005">
    <property type="protein sequence ID" value="SFE67324.1"/>
    <property type="molecule type" value="Genomic_DNA"/>
</dbReference>
<dbReference type="SUPFAM" id="SSF51735">
    <property type="entry name" value="NAD(P)-binding Rossmann-fold domains"/>
    <property type="match status" value="1"/>
</dbReference>
<dbReference type="Gene3D" id="3.40.50.720">
    <property type="entry name" value="NAD(P)-binding Rossmann-like Domain"/>
    <property type="match status" value="1"/>
</dbReference>
<dbReference type="InterPro" id="IPR036291">
    <property type="entry name" value="NAD(P)-bd_dom_sf"/>
</dbReference>
<protein>
    <submittedName>
        <fullName evidence="1">Uncharacterized protein</fullName>
    </submittedName>
</protein>